<dbReference type="GO" id="GO:0005634">
    <property type="term" value="C:nucleus"/>
    <property type="evidence" value="ECO:0007669"/>
    <property type="project" value="UniProtKB-SubCell"/>
</dbReference>
<dbReference type="EMBL" id="LFYR01001504">
    <property type="protein sequence ID" value="KMZ61330.1"/>
    <property type="molecule type" value="Genomic_DNA"/>
</dbReference>
<dbReference type="GO" id="GO:0003700">
    <property type="term" value="F:DNA-binding transcription factor activity"/>
    <property type="evidence" value="ECO:0000318"/>
    <property type="project" value="GO_Central"/>
</dbReference>
<dbReference type="CDD" id="cd00086">
    <property type="entry name" value="homeodomain"/>
    <property type="match status" value="1"/>
</dbReference>
<dbReference type="PROSITE" id="PS50071">
    <property type="entry name" value="HOMEOBOX_2"/>
    <property type="match status" value="1"/>
</dbReference>
<sequence length="160" mass="18128">MDGSGGGERRKRTRMEKMNSEDIAMGGVGGRVSTAKVMTNEQIEILREQISIYATLTEQLAAMHKSTSRSGTMTTSSSSYGGNEQQQCHQNMITARQRWNPTAMQVQILEDLFKQGNGTLIKGKIKEITLELSQHGEISETNVYNWFQNRRARCKRKQQR</sequence>
<evidence type="ECO:0000256" key="2">
    <source>
        <dbReference type="PROSITE-ProRule" id="PRU00108"/>
    </source>
</evidence>
<accession>A0A0K9NZE4</accession>
<keyword evidence="2 3" id="KW-0238">DNA-binding</keyword>
<dbReference type="AlphaFoldDB" id="A0A0K9NZE4"/>
<evidence type="ECO:0000259" key="4">
    <source>
        <dbReference type="PROSITE" id="PS50071"/>
    </source>
</evidence>
<dbReference type="OrthoDB" id="6159439at2759"/>
<protein>
    <submittedName>
        <fullName evidence="5">WUSCHEL-related homeobox 14</fullName>
    </submittedName>
</protein>
<dbReference type="InterPro" id="IPR001356">
    <property type="entry name" value="HD"/>
</dbReference>
<dbReference type="PANTHER" id="PTHR46777:SF5">
    <property type="entry name" value="WUSCHEL-RELATED HOMEOBOX 13"/>
    <property type="match status" value="1"/>
</dbReference>
<dbReference type="InterPro" id="IPR009057">
    <property type="entry name" value="Homeodomain-like_sf"/>
</dbReference>
<keyword evidence="6" id="KW-1185">Reference proteome</keyword>
<dbReference type="Pfam" id="PF00046">
    <property type="entry name" value="Homeodomain"/>
    <property type="match status" value="1"/>
</dbReference>
<dbReference type="PANTHER" id="PTHR46777">
    <property type="entry name" value="WUSCHEL-RELATED HOMEOBOX 13"/>
    <property type="match status" value="1"/>
</dbReference>
<feature type="DNA-binding region" description="Homeobox" evidence="2">
    <location>
        <begin position="94"/>
        <end position="158"/>
    </location>
</feature>
<dbReference type="Proteomes" id="UP000036987">
    <property type="component" value="Unassembled WGS sequence"/>
</dbReference>
<gene>
    <name evidence="5" type="ORF">ZOSMA_537G00050</name>
</gene>
<reference evidence="6" key="1">
    <citation type="journal article" date="2016" name="Nature">
        <title>The genome of the seagrass Zostera marina reveals angiosperm adaptation to the sea.</title>
        <authorList>
            <person name="Olsen J.L."/>
            <person name="Rouze P."/>
            <person name="Verhelst B."/>
            <person name="Lin Y.-C."/>
            <person name="Bayer T."/>
            <person name="Collen J."/>
            <person name="Dattolo E."/>
            <person name="De Paoli E."/>
            <person name="Dittami S."/>
            <person name="Maumus F."/>
            <person name="Michel G."/>
            <person name="Kersting A."/>
            <person name="Lauritano C."/>
            <person name="Lohaus R."/>
            <person name="Toepel M."/>
            <person name="Tonon T."/>
            <person name="Vanneste K."/>
            <person name="Amirebrahimi M."/>
            <person name="Brakel J."/>
            <person name="Bostroem C."/>
            <person name="Chovatia M."/>
            <person name="Grimwood J."/>
            <person name="Jenkins J.W."/>
            <person name="Jueterbock A."/>
            <person name="Mraz A."/>
            <person name="Stam W.T."/>
            <person name="Tice H."/>
            <person name="Bornberg-Bauer E."/>
            <person name="Green P.J."/>
            <person name="Pearson G.A."/>
            <person name="Procaccini G."/>
            <person name="Duarte C.M."/>
            <person name="Schmutz J."/>
            <person name="Reusch T.B.H."/>
            <person name="Van de Peer Y."/>
        </authorList>
    </citation>
    <scope>NUCLEOTIDE SEQUENCE [LARGE SCALE GENOMIC DNA]</scope>
    <source>
        <strain evidence="6">cv. Finnish</strain>
    </source>
</reference>
<keyword evidence="2 3" id="KW-0371">Homeobox</keyword>
<evidence type="ECO:0000313" key="5">
    <source>
        <dbReference type="EMBL" id="KMZ61330.1"/>
    </source>
</evidence>
<evidence type="ECO:0000313" key="6">
    <source>
        <dbReference type="Proteomes" id="UP000036987"/>
    </source>
</evidence>
<dbReference type="Gene3D" id="1.10.10.60">
    <property type="entry name" value="Homeodomain-like"/>
    <property type="match status" value="1"/>
</dbReference>
<evidence type="ECO:0000256" key="1">
    <source>
        <dbReference type="ARBA" id="ARBA00004123"/>
    </source>
</evidence>
<keyword evidence="2 3" id="KW-0539">Nucleus</keyword>
<dbReference type="SUPFAM" id="SSF46689">
    <property type="entry name" value="Homeodomain-like"/>
    <property type="match status" value="1"/>
</dbReference>
<dbReference type="GO" id="GO:0006355">
    <property type="term" value="P:regulation of DNA-templated transcription"/>
    <property type="evidence" value="ECO:0000318"/>
    <property type="project" value="GO_Central"/>
</dbReference>
<dbReference type="GO" id="GO:0003677">
    <property type="term" value="F:DNA binding"/>
    <property type="evidence" value="ECO:0007669"/>
    <property type="project" value="UniProtKB-UniRule"/>
</dbReference>
<comment type="subcellular location">
    <subcellularLocation>
        <location evidence="1 2 3">Nucleus</location>
    </subcellularLocation>
</comment>
<dbReference type="SMART" id="SM00389">
    <property type="entry name" value="HOX"/>
    <property type="match status" value="1"/>
</dbReference>
<organism evidence="5 6">
    <name type="scientific">Zostera marina</name>
    <name type="common">Eelgrass</name>
    <dbReference type="NCBI Taxonomy" id="29655"/>
    <lineage>
        <taxon>Eukaryota</taxon>
        <taxon>Viridiplantae</taxon>
        <taxon>Streptophyta</taxon>
        <taxon>Embryophyta</taxon>
        <taxon>Tracheophyta</taxon>
        <taxon>Spermatophyta</taxon>
        <taxon>Magnoliopsida</taxon>
        <taxon>Liliopsida</taxon>
        <taxon>Zosteraceae</taxon>
        <taxon>Zostera</taxon>
    </lineage>
</organism>
<comment type="caution">
    <text evidence="5">The sequence shown here is derived from an EMBL/GenBank/DDBJ whole genome shotgun (WGS) entry which is preliminary data.</text>
</comment>
<proteinExistence type="predicted"/>
<dbReference type="OMA" id="EDIAMGG"/>
<evidence type="ECO:0000256" key="3">
    <source>
        <dbReference type="RuleBase" id="RU000682"/>
    </source>
</evidence>
<feature type="domain" description="Homeobox" evidence="4">
    <location>
        <begin position="92"/>
        <end position="157"/>
    </location>
</feature>
<dbReference type="InterPro" id="IPR044559">
    <property type="entry name" value="WOX13-like"/>
</dbReference>
<name>A0A0K9NZE4_ZOSMR</name>